<keyword evidence="3" id="KW-0997">Cell inner membrane</keyword>
<dbReference type="Proteomes" id="UP000093080">
    <property type="component" value="Unassembled WGS sequence"/>
</dbReference>
<dbReference type="RefSeq" id="WP_067619882.1">
    <property type="nucleotide sequence ID" value="NZ_MAGO01000011.1"/>
</dbReference>
<keyword evidence="4" id="KW-0479">Metal-binding</keyword>
<organism evidence="13 14">
    <name type="scientific">Dissulfuribacter thermophilus</name>
    <dbReference type="NCBI Taxonomy" id="1156395"/>
    <lineage>
        <taxon>Bacteria</taxon>
        <taxon>Pseudomonadati</taxon>
        <taxon>Thermodesulfobacteriota</taxon>
        <taxon>Dissulfuribacteria</taxon>
        <taxon>Dissulfuribacterales</taxon>
        <taxon>Dissulfuribacteraceae</taxon>
        <taxon>Dissulfuribacter</taxon>
    </lineage>
</organism>
<reference evidence="13 14" key="1">
    <citation type="submission" date="2016-06" db="EMBL/GenBank/DDBJ databases">
        <title>Respiratory ammonification of nitrate coupled to the oxidation of elemental sulfur in deep-sea autotrophic thermophilic bacteria.</title>
        <authorList>
            <person name="Slobodkina G.B."/>
            <person name="Mardanov A.V."/>
            <person name="Ravin N.V."/>
            <person name="Frolova A.A."/>
            <person name="Viryasiv M.B."/>
            <person name="Chernyh N.A."/>
            <person name="Bonch-Osmolovskaya E.A."/>
            <person name="Slobodkin A.I."/>
        </authorList>
    </citation>
    <scope>NUCLEOTIDE SEQUENCE [LARGE SCALE GENOMIC DNA]</scope>
    <source>
        <strain evidence="13 14">S69</strain>
    </source>
</reference>
<dbReference type="NCBIfam" id="NF002007">
    <property type="entry name" value="PRK00808.1"/>
    <property type="match status" value="1"/>
</dbReference>
<dbReference type="NCBIfam" id="TIGR02481">
    <property type="entry name" value="hemeryth_dom"/>
    <property type="match status" value="1"/>
</dbReference>
<proteinExistence type="inferred from homology"/>
<feature type="transmembrane region" description="Helical" evidence="10">
    <location>
        <begin position="164"/>
        <end position="185"/>
    </location>
</feature>
<dbReference type="InterPro" id="IPR012312">
    <property type="entry name" value="Hemerythrin-like"/>
</dbReference>
<keyword evidence="10" id="KW-0812">Transmembrane</keyword>
<evidence type="ECO:0000256" key="8">
    <source>
        <dbReference type="PROSITE-ProRule" id="PRU00284"/>
    </source>
</evidence>
<dbReference type="Pfam" id="PF00015">
    <property type="entry name" value="MCPsignal"/>
    <property type="match status" value="1"/>
</dbReference>
<dbReference type="SUPFAM" id="SSF47188">
    <property type="entry name" value="Hemerythrin-like"/>
    <property type="match status" value="1"/>
</dbReference>
<comment type="similarity">
    <text evidence="2">Belongs to the hemerythrin family.</text>
</comment>
<evidence type="ECO:0000256" key="9">
    <source>
        <dbReference type="SAM" id="MobiDB-lite"/>
    </source>
</evidence>
<dbReference type="SUPFAM" id="SSF58104">
    <property type="entry name" value="Methyl-accepting chemotaxis protein (MCP) signaling domain"/>
    <property type="match status" value="1"/>
</dbReference>
<dbReference type="GO" id="GO:0004888">
    <property type="term" value="F:transmembrane signaling receptor activity"/>
    <property type="evidence" value="ECO:0007669"/>
    <property type="project" value="InterPro"/>
</dbReference>
<comment type="caution">
    <text evidence="13">The sequence shown here is derived from an EMBL/GenBank/DDBJ whole genome shotgun (WGS) entry which is preliminary data.</text>
</comment>
<dbReference type="GO" id="GO:0006935">
    <property type="term" value="P:chemotaxis"/>
    <property type="evidence" value="ECO:0007669"/>
    <property type="project" value="InterPro"/>
</dbReference>
<dbReference type="InterPro" id="IPR000727">
    <property type="entry name" value="T_SNARE_dom"/>
</dbReference>
<evidence type="ECO:0000256" key="1">
    <source>
        <dbReference type="ARBA" id="ARBA00004429"/>
    </source>
</evidence>
<dbReference type="Gene3D" id="1.20.120.30">
    <property type="entry name" value="Aspartate receptor, ligand-binding domain"/>
    <property type="match status" value="1"/>
</dbReference>
<dbReference type="PROSITE" id="PS50192">
    <property type="entry name" value="T_SNARE"/>
    <property type="match status" value="1"/>
</dbReference>
<evidence type="ECO:0000256" key="2">
    <source>
        <dbReference type="ARBA" id="ARBA00010587"/>
    </source>
</evidence>
<accession>A0A1B9F3N1</accession>
<feature type="domain" description="Methyl-accepting transducer" evidence="11">
    <location>
        <begin position="257"/>
        <end position="454"/>
    </location>
</feature>
<dbReference type="PRINTS" id="PR00260">
    <property type="entry name" value="CHEMTRNSDUCR"/>
</dbReference>
<evidence type="ECO:0000256" key="3">
    <source>
        <dbReference type="ARBA" id="ARBA00022519"/>
    </source>
</evidence>
<protein>
    <submittedName>
        <fullName evidence="13">Methyl-accepting chemotaxis protein</fullName>
    </submittedName>
</protein>
<dbReference type="Gene3D" id="1.10.287.950">
    <property type="entry name" value="Methyl-accepting chemotaxis protein"/>
    <property type="match status" value="1"/>
</dbReference>
<evidence type="ECO:0000313" key="14">
    <source>
        <dbReference type="Proteomes" id="UP000093080"/>
    </source>
</evidence>
<dbReference type="STRING" id="1156395.DBT_2074"/>
<keyword evidence="5" id="KW-0408">Iron</keyword>
<dbReference type="GO" id="GO:0007165">
    <property type="term" value="P:signal transduction"/>
    <property type="evidence" value="ECO:0007669"/>
    <property type="project" value="UniProtKB-KW"/>
</dbReference>
<evidence type="ECO:0000313" key="13">
    <source>
        <dbReference type="EMBL" id="OCC14532.1"/>
    </source>
</evidence>
<dbReference type="AlphaFoldDB" id="A0A1B9F3N1"/>
<feature type="domain" description="T-SNARE coiled-coil homology" evidence="12">
    <location>
        <begin position="410"/>
        <end position="464"/>
    </location>
</feature>
<dbReference type="CDD" id="cd12107">
    <property type="entry name" value="Hemerythrin"/>
    <property type="match status" value="1"/>
</dbReference>
<dbReference type="PROSITE" id="PS00550">
    <property type="entry name" value="HEMERYTHRINS"/>
    <property type="match status" value="1"/>
</dbReference>
<dbReference type="CDD" id="cd11386">
    <property type="entry name" value="MCP_signal"/>
    <property type="match status" value="1"/>
</dbReference>
<keyword evidence="6 8" id="KW-0807">Transducer</keyword>
<dbReference type="Pfam" id="PF01814">
    <property type="entry name" value="Hemerythrin"/>
    <property type="match status" value="1"/>
</dbReference>
<dbReference type="EMBL" id="MAGO01000011">
    <property type="protein sequence ID" value="OCC14532.1"/>
    <property type="molecule type" value="Genomic_DNA"/>
</dbReference>
<gene>
    <name evidence="13" type="ORF">DBT_2074</name>
</gene>
<sequence length="800" mass="89372">MKSFDRFYSLTFAIPAIVGAMFFASIVLIVGGIVFERQTNRLVTLEMTILHEKALLLELSNAIFTVKGNSELSTGKLRELQQEFAMTAEFLSSSPQFKYLAEQQLRLQNELEAVLSSISGAGHDEIVIKGDKLINEISQFLEGLDGVQRKINDSLKHIKFVNNVFWAVMIIGGLIFLSFITFFNLKYVMRPLHSVIESLKEAIEGRFNTVLYPYGPREIKTLMNIYNVFTATMMNIFNTLDSQENMTQNVKDALSKAVQGIHEFNQKVDAVAGNLSHMSTESRSSLDTVTQAMQDLSVAASEIAQSVQQAAQKANEALELGGQASTAIGRLNASSEKIGDIIKVINAIAEQTNLLALNATIEAARAGEAGKGFAVVANEVKELAKQTAEATKEITQMIRTIQDDTKGAVESVNQIAYSVEEVTNLANTIASATEEQTATINEITENVSNVNSLVGGVEEKANFLKGDLERLVHMNRELFVCEKGMEMVKEESSLLNALVVVDIQVQKDLMDVVPEAVKVNTALFQHLQWREKLVSGIVSMIPSDVETDPSRCSLGRFLTSYVPSDNRIKDILRRLIPVHEKMHRDVVAIQNMISSGHDRKEIFSYFEGNIEPLFNEVVELLTRWTTIAKGSVNRGLASDSDFSPRENSSHTTLKGRSLVTQDASKDNFIEWGPKFSVDIKEIDDQHKKLVSMVNTLHRAFKEGTDHEVIASILSGLIDYTVYHFGTEEKYFDEFGYPEAELHKKVHNDLTRKVLAFKEKFDEGKATVSIELLKFLKDWLTNHICITDKKYVPYLKEKGLK</sequence>
<dbReference type="InterPro" id="IPR004089">
    <property type="entry name" value="MCPsignal_dom"/>
</dbReference>
<evidence type="ECO:0000256" key="6">
    <source>
        <dbReference type="ARBA" id="ARBA00023224"/>
    </source>
</evidence>
<dbReference type="PANTHER" id="PTHR32089:SF112">
    <property type="entry name" value="LYSOZYME-LIKE PROTEIN-RELATED"/>
    <property type="match status" value="1"/>
</dbReference>
<name>A0A1B9F3N1_9BACT</name>
<comment type="subcellular location">
    <subcellularLocation>
        <location evidence="1">Cell inner membrane</location>
        <topology evidence="1">Multi-pass membrane protein</topology>
    </subcellularLocation>
</comment>
<evidence type="ECO:0000256" key="4">
    <source>
        <dbReference type="ARBA" id="ARBA00022723"/>
    </source>
</evidence>
<dbReference type="InterPro" id="IPR004090">
    <property type="entry name" value="Chemotax_Me-accpt_rcpt"/>
</dbReference>
<dbReference type="InterPro" id="IPR016131">
    <property type="entry name" value="Haemerythrin_Fe_BS"/>
</dbReference>
<evidence type="ECO:0000259" key="12">
    <source>
        <dbReference type="PROSITE" id="PS50192"/>
    </source>
</evidence>
<dbReference type="InterPro" id="IPR035938">
    <property type="entry name" value="Hemerythrin-like_sf"/>
</dbReference>
<feature type="transmembrane region" description="Helical" evidence="10">
    <location>
        <begin position="12"/>
        <end position="35"/>
    </location>
</feature>
<dbReference type="InterPro" id="IPR012827">
    <property type="entry name" value="Hemerythrin_metal-bd"/>
</dbReference>
<evidence type="ECO:0000256" key="7">
    <source>
        <dbReference type="ARBA" id="ARBA00029447"/>
    </source>
</evidence>
<dbReference type="PANTHER" id="PTHR32089">
    <property type="entry name" value="METHYL-ACCEPTING CHEMOTAXIS PROTEIN MCPB"/>
    <property type="match status" value="1"/>
</dbReference>
<feature type="region of interest" description="Disordered" evidence="9">
    <location>
        <begin position="634"/>
        <end position="656"/>
    </location>
</feature>
<comment type="similarity">
    <text evidence="7">Belongs to the methyl-accepting chemotaxis (MCP) protein family.</text>
</comment>
<dbReference type="SMART" id="SM00283">
    <property type="entry name" value="MA"/>
    <property type="match status" value="1"/>
</dbReference>
<keyword evidence="10" id="KW-1133">Transmembrane helix</keyword>
<dbReference type="NCBIfam" id="NF033749">
    <property type="entry name" value="bact_hemeryth"/>
    <property type="match status" value="1"/>
</dbReference>
<keyword evidence="14" id="KW-1185">Reference proteome</keyword>
<dbReference type="PROSITE" id="PS50111">
    <property type="entry name" value="CHEMOTAXIS_TRANSDUC_2"/>
    <property type="match status" value="1"/>
</dbReference>
<evidence type="ECO:0000259" key="11">
    <source>
        <dbReference type="PROSITE" id="PS50111"/>
    </source>
</evidence>
<evidence type="ECO:0000256" key="10">
    <source>
        <dbReference type="SAM" id="Phobius"/>
    </source>
</evidence>
<keyword evidence="3" id="KW-1003">Cell membrane</keyword>
<dbReference type="Gene3D" id="1.20.120.50">
    <property type="entry name" value="Hemerythrin-like"/>
    <property type="match status" value="1"/>
</dbReference>
<dbReference type="GO" id="GO:0046872">
    <property type="term" value="F:metal ion binding"/>
    <property type="evidence" value="ECO:0007669"/>
    <property type="project" value="UniProtKB-KW"/>
</dbReference>
<dbReference type="GO" id="GO:0005886">
    <property type="term" value="C:plasma membrane"/>
    <property type="evidence" value="ECO:0007669"/>
    <property type="project" value="UniProtKB-SubCell"/>
</dbReference>
<keyword evidence="10" id="KW-0472">Membrane</keyword>
<evidence type="ECO:0000256" key="5">
    <source>
        <dbReference type="ARBA" id="ARBA00023004"/>
    </source>
</evidence>